<dbReference type="EMBL" id="JAAGSC010000039">
    <property type="protein sequence ID" value="NDY95345.1"/>
    <property type="molecule type" value="Genomic_DNA"/>
</dbReference>
<keyword evidence="5" id="KW-1185">Reference proteome</keyword>
<dbReference type="SUPFAM" id="SSF64438">
    <property type="entry name" value="CNF1/YfiH-like putative cysteine hydrolases"/>
    <property type="match status" value="1"/>
</dbReference>
<dbReference type="GO" id="GO:0006935">
    <property type="term" value="P:chemotaxis"/>
    <property type="evidence" value="ECO:0007669"/>
    <property type="project" value="UniProtKB-UniRule"/>
</dbReference>
<dbReference type="Pfam" id="PF03975">
    <property type="entry name" value="CheD"/>
    <property type="match status" value="1"/>
</dbReference>
<comment type="similarity">
    <text evidence="3">Belongs to the CheD family.</text>
</comment>
<comment type="catalytic activity">
    <reaction evidence="3">
        <text>L-glutaminyl-[protein] + H2O = L-glutamyl-[protein] + NH4(+)</text>
        <dbReference type="Rhea" id="RHEA:16441"/>
        <dbReference type="Rhea" id="RHEA-COMP:10207"/>
        <dbReference type="Rhea" id="RHEA-COMP:10208"/>
        <dbReference type="ChEBI" id="CHEBI:15377"/>
        <dbReference type="ChEBI" id="CHEBI:28938"/>
        <dbReference type="ChEBI" id="CHEBI:29973"/>
        <dbReference type="ChEBI" id="CHEBI:30011"/>
        <dbReference type="EC" id="3.5.1.44"/>
    </reaction>
</comment>
<gene>
    <name evidence="3" type="primary">cheD</name>
    <name evidence="4" type="ORF">G3I74_06365</name>
</gene>
<evidence type="ECO:0000313" key="4">
    <source>
        <dbReference type="EMBL" id="NDY95345.1"/>
    </source>
</evidence>
<dbReference type="EC" id="3.5.1.44" evidence="3"/>
<dbReference type="CDD" id="cd16352">
    <property type="entry name" value="CheD"/>
    <property type="match status" value="1"/>
</dbReference>
<dbReference type="PANTHER" id="PTHR35147">
    <property type="entry name" value="CHEMORECEPTOR GLUTAMINE DEAMIDASE CHED-RELATED"/>
    <property type="match status" value="1"/>
</dbReference>
<proteinExistence type="inferred from homology"/>
<dbReference type="Proteomes" id="UP000484885">
    <property type="component" value="Unassembled WGS sequence"/>
</dbReference>
<evidence type="ECO:0000256" key="2">
    <source>
        <dbReference type="ARBA" id="ARBA00022801"/>
    </source>
</evidence>
<dbReference type="InterPro" id="IPR005659">
    <property type="entry name" value="Chemorcpt_Glu_NH3ase_CheD"/>
</dbReference>
<organism evidence="4 5">
    <name type="scientific">Wenzhouxiangella limi</name>
    <dbReference type="NCBI Taxonomy" id="2707351"/>
    <lineage>
        <taxon>Bacteria</taxon>
        <taxon>Pseudomonadati</taxon>
        <taxon>Pseudomonadota</taxon>
        <taxon>Gammaproteobacteria</taxon>
        <taxon>Chromatiales</taxon>
        <taxon>Wenzhouxiangellaceae</taxon>
        <taxon>Wenzhouxiangella</taxon>
    </lineage>
</organism>
<dbReference type="GO" id="GO:0050568">
    <property type="term" value="F:protein-glutamine glutaminase activity"/>
    <property type="evidence" value="ECO:0007669"/>
    <property type="project" value="UniProtKB-UniRule"/>
</dbReference>
<sequence>MSAALNTTSGDPTVEPIVLSPGELFFGRAPAAVRTLLGSCVAVTLWHPQMRCGGMCHYLLGRRTGQASGETAKAPGYYATSAIEFLADRVRAAGGRPEAFEAKVFGGGQMFDESLVAASPLDVAADNVTIGLELLKREGFRVSAADTGGQRHRKVLLDLGSGEVWVQYGQRFSAPVALKGRRSS</sequence>
<evidence type="ECO:0000313" key="5">
    <source>
        <dbReference type="Proteomes" id="UP000484885"/>
    </source>
</evidence>
<dbReference type="RefSeq" id="WP_164210738.1">
    <property type="nucleotide sequence ID" value="NZ_JAAGSC010000039.1"/>
</dbReference>
<evidence type="ECO:0000256" key="1">
    <source>
        <dbReference type="ARBA" id="ARBA00022500"/>
    </source>
</evidence>
<dbReference type="HAMAP" id="MF_01440">
    <property type="entry name" value="CheD"/>
    <property type="match status" value="1"/>
</dbReference>
<keyword evidence="2 3" id="KW-0378">Hydrolase</keyword>
<dbReference type="PANTHER" id="PTHR35147:SF3">
    <property type="entry name" value="CHEMORECEPTOR GLUTAMINE DEAMIDASE CHED 1-RELATED"/>
    <property type="match status" value="1"/>
</dbReference>
<evidence type="ECO:0000256" key="3">
    <source>
        <dbReference type="HAMAP-Rule" id="MF_01440"/>
    </source>
</evidence>
<keyword evidence="1 3" id="KW-0145">Chemotaxis</keyword>
<comment type="caution">
    <text evidence="4">The sequence shown here is derived from an EMBL/GenBank/DDBJ whole genome shotgun (WGS) entry which is preliminary data.</text>
</comment>
<accession>A0A845V5U6</accession>
<protein>
    <recommendedName>
        <fullName evidence="3">Probable chemoreceptor glutamine deamidase CheD</fullName>
        <ecNumber evidence="3">3.5.1.44</ecNumber>
    </recommendedName>
</protein>
<dbReference type="Gene3D" id="3.30.1330.200">
    <property type="match status" value="1"/>
</dbReference>
<name>A0A845V5U6_9GAMM</name>
<dbReference type="AlphaFoldDB" id="A0A845V5U6"/>
<comment type="function">
    <text evidence="3">Probably deamidates glutamine residues to glutamate on methyl-accepting chemotaxis receptors (MCPs), playing an important role in chemotaxis.</text>
</comment>
<dbReference type="InterPro" id="IPR038592">
    <property type="entry name" value="CheD-like_sf"/>
</dbReference>
<dbReference type="InterPro" id="IPR011324">
    <property type="entry name" value="Cytotoxic_necrot_fac-like_cat"/>
</dbReference>
<reference evidence="4 5" key="1">
    <citation type="submission" date="2020-02" db="EMBL/GenBank/DDBJ databases">
        <authorList>
            <person name="Zhang X.-Y."/>
        </authorList>
    </citation>
    <scope>NUCLEOTIDE SEQUENCE [LARGE SCALE GENOMIC DNA]</scope>
    <source>
        <strain evidence="4 5">C33</strain>
    </source>
</reference>